<evidence type="ECO:0000313" key="3">
    <source>
        <dbReference type="Proteomes" id="UP000830671"/>
    </source>
</evidence>
<dbReference type="KEGG" id="clup:CLUP02_11456"/>
<dbReference type="RefSeq" id="XP_049147569.1">
    <property type="nucleotide sequence ID" value="XM_049290424.1"/>
</dbReference>
<name>A0A9Q8WKB1_9PEZI</name>
<dbReference type="GeneID" id="73345434"/>
<organism evidence="2 3">
    <name type="scientific">Colletotrichum lupini</name>
    <dbReference type="NCBI Taxonomy" id="145971"/>
    <lineage>
        <taxon>Eukaryota</taxon>
        <taxon>Fungi</taxon>
        <taxon>Dikarya</taxon>
        <taxon>Ascomycota</taxon>
        <taxon>Pezizomycotina</taxon>
        <taxon>Sordariomycetes</taxon>
        <taxon>Hypocreomycetidae</taxon>
        <taxon>Glomerellales</taxon>
        <taxon>Glomerellaceae</taxon>
        <taxon>Colletotrichum</taxon>
        <taxon>Colletotrichum acutatum species complex</taxon>
    </lineage>
</organism>
<evidence type="ECO:0000313" key="2">
    <source>
        <dbReference type="EMBL" id="UQC85957.1"/>
    </source>
</evidence>
<proteinExistence type="predicted"/>
<protein>
    <submittedName>
        <fullName evidence="2">Uncharacterized protein</fullName>
    </submittedName>
</protein>
<reference evidence="2" key="1">
    <citation type="journal article" date="2021" name="Mol. Plant Microbe Interact.">
        <title>Complete Genome Sequence of the Plant-Pathogenic Fungus Colletotrichum lupini.</title>
        <authorList>
            <person name="Baroncelli R."/>
            <person name="Pensec F."/>
            <person name="Da Lio D."/>
            <person name="Boufleur T."/>
            <person name="Vicente I."/>
            <person name="Sarrocco S."/>
            <person name="Picot A."/>
            <person name="Baraldi E."/>
            <person name="Sukno S."/>
            <person name="Thon M."/>
            <person name="Le Floch G."/>
        </authorList>
    </citation>
    <scope>NUCLEOTIDE SEQUENCE</scope>
    <source>
        <strain evidence="2">IMI 504893</strain>
    </source>
</reference>
<feature type="compositionally biased region" description="Low complexity" evidence="1">
    <location>
        <begin position="221"/>
        <end position="232"/>
    </location>
</feature>
<evidence type="ECO:0000256" key="1">
    <source>
        <dbReference type="SAM" id="MobiDB-lite"/>
    </source>
</evidence>
<gene>
    <name evidence="2" type="ORF">CLUP02_11456</name>
</gene>
<feature type="region of interest" description="Disordered" evidence="1">
    <location>
        <begin position="214"/>
        <end position="246"/>
    </location>
</feature>
<dbReference type="Proteomes" id="UP000830671">
    <property type="component" value="Chromosome 5"/>
</dbReference>
<dbReference type="EMBL" id="CP019477">
    <property type="protein sequence ID" value="UQC85957.1"/>
    <property type="molecule type" value="Genomic_DNA"/>
</dbReference>
<keyword evidence="3" id="KW-1185">Reference proteome</keyword>
<accession>A0A9Q8WKB1</accession>
<sequence length="246" mass="27915">MLSHCSTDSCSILLGSFAYYEDDDLSQSSPPNKAVLSCLRNYHEPRKTDILLYKPEVGHSLDSCEFEQLWHLITIVSLIQVRLKLSYHWSSHLINTPGFDNTYRTDNIVLRSLGAWLSLTYKNSICLHDLYIYIASPPNEVEWSDTMILTNLLEISSSFFFLPRDCEQRLEPPPQMGVAIQGGMVDQHKVLERILAGQELSIDFKSIISPRSMSSGLSVYPKAKPSSKLSLSKPHRFWDSRSSSTP</sequence>
<dbReference type="AlphaFoldDB" id="A0A9Q8WKB1"/>